<sequence>MPRLEASEREAWHMQAEHRVSKGPGLRLANATSLRSSGMHLGHRLLPTRLTSPLPPSSRSLDAARLDRGMPSARVSVWRRKRRTGNAEVNAKTRTYTNRRNAHANIKVLALAYWLGRVPGGITGIRLRAVRGTGGAARARMPSAPSPGLRHGAVVKPMDTAPQREAAGAREPRCARACGALRPRDEPARLPAAAAAAMNHEPPPRPPPRPLGDPGACVCSRRPAGALAVKRKDEEAAVVRSVPALVVPMATAGLRRLDLCMTAVFSREQAFAHTQHTIDAASFTTWSASHGNDVGELFAAVHQGRVWAARCTNGKLLKAARQLQETCAGRAQLRSAPLRISPVLVAVDARGDEEVMGKGGWWISFRRGPSKMAYPVGIILYAILQFIAFLFVLVGTPIDMFRGTTKDLFNISLCITLWGSKFECNTIMYAMPTDDQWKFCPTRLQHFRIAEILSIISVFVYALAALLGFIMLCCCSLLRWLCLVFNIAGIVTLGITWGSMVVEYGRNESRFCPPLRKDYKFGVGFALFMVAWVLNLINIVFLLLPWEILESEETRQLHDDALVEEPAELMPAGKTEGAEAADARP</sequence>
<dbReference type="VEuPathDB" id="TriTrypDB:LdBPK_080710.1"/>
<keyword evidence="2" id="KW-1133">Transmembrane helix</keyword>
<name>A0A504XKN8_LEIDO</name>
<evidence type="ECO:0000313" key="4">
    <source>
        <dbReference type="Proteomes" id="UP000318447"/>
    </source>
</evidence>
<dbReference type="Proteomes" id="UP000318447">
    <property type="component" value="Unassembled WGS sequence"/>
</dbReference>
<keyword evidence="2" id="KW-0472">Membrane</keyword>
<evidence type="ECO:0000313" key="3">
    <source>
        <dbReference type="EMBL" id="TPP49083.1"/>
    </source>
</evidence>
<evidence type="ECO:0000256" key="1">
    <source>
        <dbReference type="SAM" id="MobiDB-lite"/>
    </source>
</evidence>
<dbReference type="PANTHER" id="PTHR33297:SF4">
    <property type="entry name" value="AMASTIN"/>
    <property type="match status" value="1"/>
</dbReference>
<feature type="transmembrane region" description="Helical" evidence="2">
    <location>
        <begin position="372"/>
        <end position="396"/>
    </location>
</feature>
<reference evidence="4" key="1">
    <citation type="submission" date="2019-02" db="EMBL/GenBank/DDBJ databases">
        <title>FDA dAtabase for Regulatory Grade micrObial Sequences (FDA-ARGOS): Supporting development and validation of Infectious Disease Dx tests.</title>
        <authorList>
            <person name="Duncan R."/>
            <person name="Fisher C."/>
            <person name="Tallon L."/>
            <person name="Sadzewicz L."/>
            <person name="Sengamalay N."/>
            <person name="Ott S."/>
            <person name="Godinez A."/>
            <person name="Nagaraj S."/>
            <person name="Vavikolanu K."/>
            <person name="Nadendla S."/>
            <person name="Aluvathingal J."/>
            <person name="Sichtig H."/>
        </authorList>
    </citation>
    <scope>NUCLEOTIDE SEQUENCE [LARGE SCALE GENOMIC DNA]</scope>
    <source>
        <strain evidence="4">FDAARGOS_361</strain>
    </source>
</reference>
<keyword evidence="2" id="KW-0812">Transmembrane</keyword>
<comment type="caution">
    <text evidence="3">The sequence shown here is derived from an EMBL/GenBank/DDBJ whole genome shotgun (WGS) entry which is preliminary data.</text>
</comment>
<dbReference type="PANTHER" id="PTHR33297">
    <property type="entry name" value="AMASTIN-LIKE SURFACE PROTEIN-LIKE PROTEIN-RELATED"/>
    <property type="match status" value="1"/>
</dbReference>
<protein>
    <submittedName>
        <fullName evidence="3">Amastin surface glycofamily protein</fullName>
    </submittedName>
</protein>
<organism evidence="3 4">
    <name type="scientific">Leishmania donovani</name>
    <dbReference type="NCBI Taxonomy" id="5661"/>
    <lineage>
        <taxon>Eukaryota</taxon>
        <taxon>Discoba</taxon>
        <taxon>Euglenozoa</taxon>
        <taxon>Kinetoplastea</taxon>
        <taxon>Metakinetoplastina</taxon>
        <taxon>Trypanosomatida</taxon>
        <taxon>Trypanosomatidae</taxon>
        <taxon>Leishmaniinae</taxon>
        <taxon>Leishmania</taxon>
    </lineage>
</organism>
<proteinExistence type="predicted"/>
<dbReference type="Pfam" id="PF07344">
    <property type="entry name" value="Amastin"/>
    <property type="match status" value="1"/>
</dbReference>
<dbReference type="AlphaFoldDB" id="A0A504XKN8"/>
<dbReference type="VEuPathDB" id="TriTrypDB:LDHU3_08.0950"/>
<feature type="transmembrane region" description="Helical" evidence="2">
    <location>
        <begin position="478"/>
        <end position="502"/>
    </location>
</feature>
<feature type="region of interest" description="Disordered" evidence="1">
    <location>
        <begin position="191"/>
        <end position="214"/>
    </location>
</feature>
<feature type="transmembrane region" description="Helical" evidence="2">
    <location>
        <begin position="452"/>
        <end position="472"/>
    </location>
</feature>
<feature type="transmembrane region" description="Helical" evidence="2">
    <location>
        <begin position="523"/>
        <end position="546"/>
    </location>
</feature>
<accession>A0A504XKN8</accession>
<gene>
    <name evidence="3" type="ORF">CGC21_0280</name>
</gene>
<dbReference type="VEuPathDB" id="TriTrypDB:LdCL_080012500"/>
<dbReference type="EMBL" id="RHLC01000034">
    <property type="protein sequence ID" value="TPP49083.1"/>
    <property type="molecule type" value="Genomic_DNA"/>
</dbReference>
<feature type="transmembrane region" description="Helical" evidence="2">
    <location>
        <begin position="408"/>
        <end position="431"/>
    </location>
</feature>
<evidence type="ECO:0000256" key="2">
    <source>
        <dbReference type="SAM" id="Phobius"/>
    </source>
</evidence>
<dbReference type="InterPro" id="IPR009944">
    <property type="entry name" value="Amastin"/>
</dbReference>